<accession>A0A2P2PXB4</accession>
<organism evidence="1">
    <name type="scientific">Rhizophora mucronata</name>
    <name type="common">Asiatic mangrove</name>
    <dbReference type="NCBI Taxonomy" id="61149"/>
    <lineage>
        <taxon>Eukaryota</taxon>
        <taxon>Viridiplantae</taxon>
        <taxon>Streptophyta</taxon>
        <taxon>Embryophyta</taxon>
        <taxon>Tracheophyta</taxon>
        <taxon>Spermatophyta</taxon>
        <taxon>Magnoliopsida</taxon>
        <taxon>eudicotyledons</taxon>
        <taxon>Gunneridae</taxon>
        <taxon>Pentapetalae</taxon>
        <taxon>rosids</taxon>
        <taxon>fabids</taxon>
        <taxon>Malpighiales</taxon>
        <taxon>Rhizophoraceae</taxon>
        <taxon>Rhizophora</taxon>
    </lineage>
</organism>
<evidence type="ECO:0000313" key="1">
    <source>
        <dbReference type="EMBL" id="MBX59384.1"/>
    </source>
</evidence>
<dbReference type="EMBL" id="GGEC01078900">
    <property type="protein sequence ID" value="MBX59384.1"/>
    <property type="molecule type" value="Transcribed_RNA"/>
</dbReference>
<dbReference type="AlphaFoldDB" id="A0A2P2PXB4"/>
<sequence length="22" mass="2554">MRPDFFCSIDLAFQKKRCCGTS</sequence>
<reference evidence="1" key="1">
    <citation type="submission" date="2018-02" db="EMBL/GenBank/DDBJ databases">
        <title>Rhizophora mucronata_Transcriptome.</title>
        <authorList>
            <person name="Meera S.P."/>
            <person name="Sreeshan A."/>
            <person name="Augustine A."/>
        </authorList>
    </citation>
    <scope>NUCLEOTIDE SEQUENCE</scope>
    <source>
        <tissue evidence="1">Leaf</tissue>
    </source>
</reference>
<name>A0A2P2PXB4_RHIMU</name>
<proteinExistence type="predicted"/>
<protein>
    <submittedName>
        <fullName evidence="1">Uncharacterized protein</fullName>
    </submittedName>
</protein>